<dbReference type="SUPFAM" id="SSF52949">
    <property type="entry name" value="Macro domain-like"/>
    <property type="match status" value="1"/>
</dbReference>
<feature type="domain" description="Cytosol aminopeptidase" evidence="9">
    <location>
        <begin position="337"/>
        <end position="344"/>
    </location>
</feature>
<dbReference type="PANTHER" id="PTHR11963:SF23">
    <property type="entry name" value="CYTOSOL AMINOPEPTIDASE"/>
    <property type="match status" value="1"/>
</dbReference>
<dbReference type="AlphaFoldDB" id="A0A7W0C838"/>
<evidence type="ECO:0000256" key="4">
    <source>
        <dbReference type="ARBA" id="ARBA00022438"/>
    </source>
</evidence>
<keyword evidence="6 8" id="KW-0378">Hydrolase</keyword>
<feature type="binding site" evidence="8">
    <location>
        <position position="339"/>
    </location>
    <ligand>
        <name>Mn(2+)</name>
        <dbReference type="ChEBI" id="CHEBI:29035"/>
        <label>1</label>
    </ligand>
</feature>
<gene>
    <name evidence="8" type="primary">pepA</name>
    <name evidence="10" type="ORF">HNR65_001200</name>
</gene>
<reference evidence="10 11" key="1">
    <citation type="submission" date="2020-07" db="EMBL/GenBank/DDBJ databases">
        <title>Genomic Encyclopedia of Type Strains, Phase IV (KMG-IV): sequencing the most valuable type-strain genomes for metagenomic binning, comparative biology and taxonomic classification.</title>
        <authorList>
            <person name="Goeker M."/>
        </authorList>
    </citation>
    <scope>NUCLEOTIDE SEQUENCE [LARGE SCALE GENOMIC DNA]</scope>
    <source>
        <strain evidence="10 11">DSM 17721</strain>
    </source>
</reference>
<comment type="caution">
    <text evidence="10">The sequence shown here is derived from an EMBL/GenBank/DDBJ whole genome shotgun (WGS) entry which is preliminary data.</text>
</comment>
<sequence length="489" mass="52040">MLTIRSGDPKAIKTDLMLLFVCEDAALYNDAKMLALIDQGRQYTEFSGKSGDALILYAPAGTKAQRVMLAGLGKTGDLTAESLRRAAGKAVGRAVNADMSGLLLCMPEARACGMDPGDAAEALMEGAVLANYRFDFYKKEKPHKALKSIAFAVGKDFAGLARSLAQKTEIVCKGTHMARNWVSMPPNDKRPARFARSIVKAAEKYPLETVVLDSGDLRKNKMQALLAVAAGSSGRPQMVILDYKPETWDQTVVLVGKGVTFDSGGINLKPASGLETMKQDMAGAAAVAAAMIATAQTGCSKRVVGVMPLVENMPSGNSYRPGDIVKTASGKSVEIGNTDAEGRMILADALYYAIRQYSPDVVIDMATLTGACIVALGEKIAGVFSTDTDLAEAISQAGQKTHERCWSMPMPEDYRENLKSDFADLKNVGKNRYGGAIAAALFLSEFTQGSRWAHIDIAGPAYTSGANDYCGPGGTGFGVRLLCRVIENL</sequence>
<accession>A0A7W0C838</accession>
<protein>
    <recommendedName>
        <fullName evidence="8">Probable cytosol aminopeptidase</fullName>
        <ecNumber evidence="8">3.4.11.1</ecNumber>
    </recommendedName>
    <alternativeName>
        <fullName evidence="8">Leucine aminopeptidase</fullName>
        <shortName evidence="8">LAP</shortName>
        <ecNumber evidence="8">3.4.11.10</ecNumber>
    </alternativeName>
    <alternativeName>
        <fullName evidence="8">Leucyl aminopeptidase</fullName>
    </alternativeName>
</protein>
<evidence type="ECO:0000256" key="5">
    <source>
        <dbReference type="ARBA" id="ARBA00022670"/>
    </source>
</evidence>
<dbReference type="GO" id="GO:0006508">
    <property type="term" value="P:proteolysis"/>
    <property type="evidence" value="ECO:0007669"/>
    <property type="project" value="UniProtKB-KW"/>
</dbReference>
<dbReference type="InterPro" id="IPR043472">
    <property type="entry name" value="Macro_dom-like"/>
</dbReference>
<evidence type="ECO:0000256" key="8">
    <source>
        <dbReference type="HAMAP-Rule" id="MF_00181"/>
    </source>
</evidence>
<organism evidence="10 11">
    <name type="scientific">Desulfosalsimonas propionicica</name>
    <dbReference type="NCBI Taxonomy" id="332175"/>
    <lineage>
        <taxon>Bacteria</taxon>
        <taxon>Pseudomonadati</taxon>
        <taxon>Thermodesulfobacteriota</taxon>
        <taxon>Desulfobacteria</taxon>
        <taxon>Desulfobacterales</taxon>
        <taxon>Desulfosalsimonadaceae</taxon>
        <taxon>Desulfosalsimonas</taxon>
    </lineage>
</organism>
<feature type="binding site" evidence="8">
    <location>
        <position position="341"/>
    </location>
    <ligand>
        <name>Mn(2+)</name>
        <dbReference type="ChEBI" id="CHEBI:29035"/>
        <label>1</label>
    </ligand>
</feature>
<evidence type="ECO:0000313" key="11">
    <source>
        <dbReference type="Proteomes" id="UP000525298"/>
    </source>
</evidence>
<dbReference type="PANTHER" id="PTHR11963">
    <property type="entry name" value="LEUCINE AMINOPEPTIDASE-RELATED"/>
    <property type="match status" value="1"/>
</dbReference>
<feature type="binding site" evidence="8">
    <location>
        <position position="262"/>
    </location>
    <ligand>
        <name>Mn(2+)</name>
        <dbReference type="ChEBI" id="CHEBI:29035"/>
        <label>1</label>
    </ligand>
</feature>
<dbReference type="NCBIfam" id="NF002073">
    <property type="entry name" value="PRK00913.1-2"/>
    <property type="match status" value="1"/>
</dbReference>
<feature type="binding site" evidence="8">
    <location>
        <position position="257"/>
    </location>
    <ligand>
        <name>Mn(2+)</name>
        <dbReference type="ChEBI" id="CHEBI:29035"/>
        <label>2</label>
    </ligand>
</feature>
<dbReference type="InterPro" id="IPR011356">
    <property type="entry name" value="Leucine_aapep/pepB"/>
</dbReference>
<comment type="cofactor">
    <cofactor evidence="8">
        <name>Mn(2+)</name>
        <dbReference type="ChEBI" id="CHEBI:29035"/>
    </cofactor>
    <text evidence="8">Binds 2 manganese ions per subunit.</text>
</comment>
<dbReference type="RefSeq" id="WP_181550533.1">
    <property type="nucleotide sequence ID" value="NZ_JACDUS010000002.1"/>
</dbReference>
<dbReference type="SUPFAM" id="SSF53187">
    <property type="entry name" value="Zn-dependent exopeptidases"/>
    <property type="match status" value="1"/>
</dbReference>
<comment type="catalytic activity">
    <reaction evidence="1 8">
        <text>Release of an N-terminal amino acid, Xaa-|-Yaa-, in which Xaa is preferably Leu, but may be other amino acids including Pro although not Arg or Lys, and Yaa may be Pro. Amino acid amides and methyl esters are also readily hydrolyzed, but rates on arylamides are exceedingly low.</text>
        <dbReference type="EC" id="3.4.11.1"/>
    </reaction>
</comment>
<keyword evidence="8" id="KW-0963">Cytoplasm</keyword>
<comment type="subcellular location">
    <subcellularLocation>
        <location evidence="8">Cytoplasm</location>
    </subcellularLocation>
</comment>
<dbReference type="InterPro" id="IPR023042">
    <property type="entry name" value="Peptidase_M17_leu_NH2_pept"/>
</dbReference>
<comment type="function">
    <text evidence="8">Presumably involved in the processing and regular turnover of intracellular proteins. Catalyzes the removal of unsubstituted N-terminal amino acids from various peptides.</text>
</comment>
<feature type="binding site" evidence="8">
    <location>
        <position position="280"/>
    </location>
    <ligand>
        <name>Mn(2+)</name>
        <dbReference type="ChEBI" id="CHEBI:29035"/>
        <label>2</label>
    </ligand>
</feature>
<evidence type="ECO:0000313" key="10">
    <source>
        <dbReference type="EMBL" id="MBA2880882.1"/>
    </source>
</evidence>
<evidence type="ECO:0000256" key="7">
    <source>
        <dbReference type="ARBA" id="ARBA00023211"/>
    </source>
</evidence>
<dbReference type="GO" id="GO:0030145">
    <property type="term" value="F:manganese ion binding"/>
    <property type="evidence" value="ECO:0007669"/>
    <property type="project" value="UniProtKB-UniRule"/>
</dbReference>
<keyword evidence="7 8" id="KW-0464">Manganese</keyword>
<comment type="similarity">
    <text evidence="3 8">Belongs to the peptidase M17 family.</text>
</comment>
<keyword evidence="11" id="KW-1185">Reference proteome</keyword>
<evidence type="ECO:0000256" key="2">
    <source>
        <dbReference type="ARBA" id="ARBA00000967"/>
    </source>
</evidence>
<dbReference type="EC" id="3.4.11.1" evidence="8"/>
<dbReference type="Pfam" id="PF02789">
    <property type="entry name" value="Peptidase_M17_N"/>
    <property type="match status" value="1"/>
</dbReference>
<dbReference type="InterPro" id="IPR008283">
    <property type="entry name" value="Peptidase_M17_N"/>
</dbReference>
<dbReference type="NCBIfam" id="NF002074">
    <property type="entry name" value="PRK00913.1-4"/>
    <property type="match status" value="1"/>
</dbReference>
<feature type="binding site" evidence="8">
    <location>
        <position position="341"/>
    </location>
    <ligand>
        <name>Mn(2+)</name>
        <dbReference type="ChEBI" id="CHEBI:29035"/>
        <label>2</label>
    </ligand>
</feature>
<dbReference type="Gene3D" id="3.40.630.10">
    <property type="entry name" value="Zn peptidases"/>
    <property type="match status" value="1"/>
</dbReference>
<dbReference type="Pfam" id="PF00883">
    <property type="entry name" value="Peptidase_M17"/>
    <property type="match status" value="1"/>
</dbReference>
<name>A0A7W0C838_9BACT</name>
<dbReference type="HAMAP" id="MF_00181">
    <property type="entry name" value="Cytosol_peptidase_M17"/>
    <property type="match status" value="1"/>
</dbReference>
<keyword evidence="5 8" id="KW-0645">Protease</keyword>
<dbReference type="EMBL" id="JACDUS010000002">
    <property type="protein sequence ID" value="MBA2880882.1"/>
    <property type="molecule type" value="Genomic_DNA"/>
</dbReference>
<proteinExistence type="inferred from homology"/>
<evidence type="ECO:0000256" key="1">
    <source>
        <dbReference type="ARBA" id="ARBA00000135"/>
    </source>
</evidence>
<dbReference type="PRINTS" id="PR00481">
    <property type="entry name" value="LAMNOPPTDASE"/>
</dbReference>
<dbReference type="CDD" id="cd00433">
    <property type="entry name" value="Peptidase_M17"/>
    <property type="match status" value="1"/>
</dbReference>
<dbReference type="GO" id="GO:0070006">
    <property type="term" value="F:metalloaminopeptidase activity"/>
    <property type="evidence" value="ECO:0007669"/>
    <property type="project" value="InterPro"/>
</dbReference>
<dbReference type="Proteomes" id="UP000525298">
    <property type="component" value="Unassembled WGS sequence"/>
</dbReference>
<comment type="catalytic activity">
    <reaction evidence="2 8">
        <text>Release of an N-terminal amino acid, preferentially leucine, but not glutamic or aspartic acids.</text>
        <dbReference type="EC" id="3.4.11.10"/>
    </reaction>
</comment>
<dbReference type="Gene3D" id="3.40.220.10">
    <property type="entry name" value="Leucine Aminopeptidase, subunit E, domain 1"/>
    <property type="match status" value="1"/>
</dbReference>
<feature type="binding site" evidence="8">
    <location>
        <position position="262"/>
    </location>
    <ligand>
        <name>Mn(2+)</name>
        <dbReference type="ChEBI" id="CHEBI:29035"/>
        <label>2</label>
    </ligand>
</feature>
<dbReference type="PROSITE" id="PS00631">
    <property type="entry name" value="CYTOSOL_AP"/>
    <property type="match status" value="1"/>
</dbReference>
<evidence type="ECO:0000259" key="9">
    <source>
        <dbReference type="PROSITE" id="PS00631"/>
    </source>
</evidence>
<keyword evidence="8" id="KW-0479">Metal-binding</keyword>
<feature type="active site" evidence="8">
    <location>
        <position position="269"/>
    </location>
</feature>
<evidence type="ECO:0000256" key="3">
    <source>
        <dbReference type="ARBA" id="ARBA00009528"/>
    </source>
</evidence>
<keyword evidence="4 8" id="KW-0031">Aminopeptidase</keyword>
<feature type="active site" evidence="8">
    <location>
        <position position="343"/>
    </location>
</feature>
<dbReference type="EC" id="3.4.11.10" evidence="8"/>
<evidence type="ECO:0000256" key="6">
    <source>
        <dbReference type="ARBA" id="ARBA00022801"/>
    </source>
</evidence>
<dbReference type="GO" id="GO:0005737">
    <property type="term" value="C:cytoplasm"/>
    <property type="evidence" value="ECO:0007669"/>
    <property type="project" value="UniProtKB-SubCell"/>
</dbReference>
<dbReference type="InterPro" id="IPR000819">
    <property type="entry name" value="Peptidase_M17_C"/>
</dbReference>